<protein>
    <submittedName>
        <fullName evidence="1">14343_t:CDS:1</fullName>
    </submittedName>
</protein>
<keyword evidence="2" id="KW-1185">Reference proteome</keyword>
<feature type="non-terminal residue" evidence="1">
    <location>
        <position position="73"/>
    </location>
</feature>
<evidence type="ECO:0000313" key="2">
    <source>
        <dbReference type="Proteomes" id="UP000789920"/>
    </source>
</evidence>
<reference evidence="1" key="1">
    <citation type="submission" date="2021-06" db="EMBL/GenBank/DDBJ databases">
        <authorList>
            <person name="Kallberg Y."/>
            <person name="Tangrot J."/>
            <person name="Rosling A."/>
        </authorList>
    </citation>
    <scope>NUCLEOTIDE SEQUENCE</scope>
    <source>
        <strain evidence="1">MA461A</strain>
    </source>
</reference>
<accession>A0ACA9RQF3</accession>
<organism evidence="1 2">
    <name type="scientific">Racocetra persica</name>
    <dbReference type="NCBI Taxonomy" id="160502"/>
    <lineage>
        <taxon>Eukaryota</taxon>
        <taxon>Fungi</taxon>
        <taxon>Fungi incertae sedis</taxon>
        <taxon>Mucoromycota</taxon>
        <taxon>Glomeromycotina</taxon>
        <taxon>Glomeromycetes</taxon>
        <taxon>Diversisporales</taxon>
        <taxon>Gigasporaceae</taxon>
        <taxon>Racocetra</taxon>
    </lineage>
</organism>
<gene>
    <name evidence="1" type="ORF">RPERSI_LOCUS21560</name>
</gene>
<proteinExistence type="predicted"/>
<comment type="caution">
    <text evidence="1">The sequence shown here is derived from an EMBL/GenBank/DDBJ whole genome shotgun (WGS) entry which is preliminary data.</text>
</comment>
<dbReference type="EMBL" id="CAJVQC010063430">
    <property type="protein sequence ID" value="CAG8803639.1"/>
    <property type="molecule type" value="Genomic_DNA"/>
</dbReference>
<sequence>MTSQFPKGDFYIKSAASPSTSIASIKNLVIDVKDGTKAIVAHQKSEDDGYQLWYYKNGFIINKLSASCLEAES</sequence>
<evidence type="ECO:0000313" key="1">
    <source>
        <dbReference type="EMBL" id="CAG8803639.1"/>
    </source>
</evidence>
<name>A0ACA9RQF3_9GLOM</name>
<dbReference type="Proteomes" id="UP000789920">
    <property type="component" value="Unassembled WGS sequence"/>
</dbReference>